<dbReference type="PANTHER" id="PTHR43734:SF4">
    <property type="entry name" value="AMINE OXIDASE DOMAIN-CONTAINING PROTEIN"/>
    <property type="match status" value="1"/>
</dbReference>
<evidence type="ECO:0000313" key="4">
    <source>
        <dbReference type="EMBL" id="SUA92284.1"/>
    </source>
</evidence>
<keyword evidence="5" id="KW-1185">Reference proteome</keyword>
<evidence type="ECO:0000256" key="1">
    <source>
        <dbReference type="ARBA" id="ARBA00006046"/>
    </source>
</evidence>
<protein>
    <submittedName>
        <fullName evidence="4">Dehydrosqualene desaturase</fullName>
        <ecNumber evidence="4">1.3.8.2</ecNumber>
    </submittedName>
    <submittedName>
        <fullName evidence="3">Phytoene dehydrogenase</fullName>
    </submittedName>
</protein>
<evidence type="ECO:0000259" key="2">
    <source>
        <dbReference type="Pfam" id="PF01593"/>
    </source>
</evidence>
<dbReference type="EMBL" id="UGSJ01000001">
    <property type="protein sequence ID" value="SUA92284.1"/>
    <property type="molecule type" value="Genomic_DNA"/>
</dbReference>
<evidence type="ECO:0000313" key="6">
    <source>
        <dbReference type="Proteomes" id="UP000254589"/>
    </source>
</evidence>
<proteinExistence type="inferred from homology"/>
<dbReference type="EC" id="1.3.8.2" evidence="4"/>
<name>A0AAJ5D217_PANPU</name>
<dbReference type="AlphaFoldDB" id="A0AAJ5D217"/>
<reference evidence="3" key="2">
    <citation type="submission" date="2016-11" db="EMBL/GenBank/DDBJ databases">
        <title>Complete Genome Sequencing of Pandoraea pulmonicola DSM 16583.</title>
        <authorList>
            <person name="Chan K.-G."/>
        </authorList>
    </citation>
    <scope>NUCLEOTIDE SEQUENCE</scope>
    <source>
        <strain evidence="3">DSM 16583</strain>
    </source>
</reference>
<dbReference type="InterPro" id="IPR002937">
    <property type="entry name" value="Amino_oxidase"/>
</dbReference>
<dbReference type="Pfam" id="PF01593">
    <property type="entry name" value="Amino_oxidase"/>
    <property type="match status" value="1"/>
</dbReference>
<evidence type="ECO:0000313" key="5">
    <source>
        <dbReference type="Proteomes" id="UP000035086"/>
    </source>
</evidence>
<reference evidence="5" key="1">
    <citation type="submission" date="2014-12" db="EMBL/GenBank/DDBJ databases">
        <title>Complete Genome Sequencing of Pandoraea pulmonicola DSM 16583.</title>
        <authorList>
            <person name="Chan K.-G."/>
        </authorList>
    </citation>
    <scope>NUCLEOTIDE SEQUENCE [LARGE SCALE GENOMIC DNA]</scope>
    <source>
        <strain evidence="5">DSM 16583</strain>
    </source>
</reference>
<dbReference type="EMBL" id="CP010310">
    <property type="protein sequence ID" value="AJC19617.1"/>
    <property type="molecule type" value="Genomic_DNA"/>
</dbReference>
<dbReference type="InterPro" id="IPR036188">
    <property type="entry name" value="FAD/NAD-bd_sf"/>
</dbReference>
<sequence>MHGRKAFPTVVIGAGLSGLAAALLLSRRGIPVMVVEAQDGAGGCCSTEAFDGYTFNNGAVYVAVPSLLRASFRRLGISFDDEVQLIPIARPHVTHLDNGTTVHLSTAENSHVEGADGNSRTRQLREGLTKLHNDWHPIYRALVCDVLPEEPSLVRTFGKLWKYLPRMGGHINKLIASYFPDGDLQAAVASTLLYTGLPPDQLPSTQIIGLLALLEEGFHLPRGGMGAISAALLRHLQDQSVPVRFGAKVKEIAVENGQVRGVVLSDGERINTSHVIATCSGLGVVKTLLRPDAIPRRLAAKADKAPLSHSAISIQIGYSGAPASDAFIVNHVPAMDKQGAVHTLTPEVPRWISYTQPTQVFSDLAPEGKNIIELYAPATGIQSASGWDKAWSDAVVERYLRALRQRVPELTVERTRVLDPQDFAQERHLHEGALYGIAPGASPSKFLPHRTQIAGLYLGGQTTFPGYGVPSAILSGIQSAESLVADLS</sequence>
<dbReference type="KEGG" id="ppul:RO07_02395"/>
<reference evidence="4 6" key="3">
    <citation type="submission" date="2018-06" db="EMBL/GenBank/DDBJ databases">
        <authorList>
            <consortium name="Pathogen Informatics"/>
            <person name="Doyle S."/>
        </authorList>
    </citation>
    <scope>NUCLEOTIDE SEQUENCE [LARGE SCALE GENOMIC DNA]</scope>
    <source>
        <strain evidence="4 6">NCTC13159</strain>
    </source>
</reference>
<dbReference type="RefSeq" id="WP_039404915.1">
    <property type="nucleotide sequence ID" value="NZ_CP010310.2"/>
</dbReference>
<dbReference type="Proteomes" id="UP000035086">
    <property type="component" value="Chromosome"/>
</dbReference>
<keyword evidence="4" id="KW-0560">Oxidoreductase</keyword>
<gene>
    <name evidence="4" type="primary">crtN</name>
    <name evidence="4" type="ORF">NCTC13159_03808</name>
    <name evidence="3" type="ORF">RO07_02395</name>
</gene>
<dbReference type="Gene3D" id="3.50.50.60">
    <property type="entry name" value="FAD/NAD(P)-binding domain"/>
    <property type="match status" value="1"/>
</dbReference>
<organism evidence="4 6">
    <name type="scientific">Pandoraea pulmonicola</name>
    <dbReference type="NCBI Taxonomy" id="93221"/>
    <lineage>
        <taxon>Bacteria</taxon>
        <taxon>Pseudomonadati</taxon>
        <taxon>Pseudomonadota</taxon>
        <taxon>Betaproteobacteria</taxon>
        <taxon>Burkholderiales</taxon>
        <taxon>Burkholderiaceae</taxon>
        <taxon>Pandoraea</taxon>
    </lineage>
</organism>
<dbReference type="PANTHER" id="PTHR43734">
    <property type="entry name" value="PHYTOENE DESATURASE"/>
    <property type="match status" value="1"/>
</dbReference>
<feature type="domain" description="Amine oxidase" evidence="2">
    <location>
        <begin position="16"/>
        <end position="482"/>
    </location>
</feature>
<accession>A0AAJ5D217</accession>
<dbReference type="SUPFAM" id="SSF51905">
    <property type="entry name" value="FAD/NAD(P)-binding domain"/>
    <property type="match status" value="1"/>
</dbReference>
<dbReference type="GO" id="GO:0102223">
    <property type="term" value="F:4,4'-diapophytoene desaturase (4,4'-diaponeurosporene-forming)"/>
    <property type="evidence" value="ECO:0007669"/>
    <property type="project" value="UniProtKB-EC"/>
</dbReference>
<dbReference type="Gene3D" id="3.90.660.50">
    <property type="match status" value="1"/>
</dbReference>
<evidence type="ECO:0000313" key="3">
    <source>
        <dbReference type="EMBL" id="AJC19617.1"/>
    </source>
</evidence>
<dbReference type="Proteomes" id="UP000254589">
    <property type="component" value="Unassembled WGS sequence"/>
</dbReference>
<comment type="similarity">
    <text evidence="1">Belongs to the carotenoid/retinoid oxidoreductase family.</text>
</comment>